<name>A0A1X2HRF2_SYNRA</name>
<sequence length="151" mass="16829">MTTLTGWAHLCFLSPTEEENAFERVRGHMITRSETGQCTLGIVGQWLKGHVDPDHNDCLAPVTYYRVTLQNHQTKSEASVIVCRVSDDDAAGLHPPHPPEEGEAALTFHTDLFLTGERAWQHATTYLPNEPDSNQDTIVCVGQMTLKNMDL</sequence>
<dbReference type="OMA" id="LTTHEND"/>
<dbReference type="EMBL" id="MCGN01000001">
    <property type="protein sequence ID" value="ORZ02149.1"/>
    <property type="molecule type" value="Genomic_DNA"/>
</dbReference>
<keyword evidence="2" id="KW-1185">Reference proteome</keyword>
<dbReference type="AlphaFoldDB" id="A0A1X2HRF2"/>
<comment type="caution">
    <text evidence="1">The sequence shown here is derived from an EMBL/GenBank/DDBJ whole genome shotgun (WGS) entry which is preliminary data.</text>
</comment>
<dbReference type="InParanoid" id="A0A1X2HRF2"/>
<dbReference type="Proteomes" id="UP000242180">
    <property type="component" value="Unassembled WGS sequence"/>
</dbReference>
<protein>
    <submittedName>
        <fullName evidence="1">Uncharacterized protein</fullName>
    </submittedName>
</protein>
<gene>
    <name evidence="1" type="ORF">BCR43DRAFT_668</name>
</gene>
<proteinExistence type="predicted"/>
<reference evidence="1 2" key="1">
    <citation type="submission" date="2016-07" db="EMBL/GenBank/DDBJ databases">
        <title>Pervasive Adenine N6-methylation of Active Genes in Fungi.</title>
        <authorList>
            <consortium name="DOE Joint Genome Institute"/>
            <person name="Mondo S.J."/>
            <person name="Dannebaum R.O."/>
            <person name="Kuo R.C."/>
            <person name="Labutti K."/>
            <person name="Haridas S."/>
            <person name="Kuo A."/>
            <person name="Salamov A."/>
            <person name="Ahrendt S.R."/>
            <person name="Lipzen A."/>
            <person name="Sullivan W."/>
            <person name="Andreopoulos W.B."/>
            <person name="Clum A."/>
            <person name="Lindquist E."/>
            <person name="Daum C."/>
            <person name="Ramamoorthy G.K."/>
            <person name="Gryganskyi A."/>
            <person name="Culley D."/>
            <person name="Magnuson J.K."/>
            <person name="James T.Y."/>
            <person name="O'Malley M.A."/>
            <person name="Stajich J.E."/>
            <person name="Spatafora J.W."/>
            <person name="Visel A."/>
            <person name="Grigoriev I.V."/>
        </authorList>
    </citation>
    <scope>NUCLEOTIDE SEQUENCE [LARGE SCALE GENOMIC DNA]</scope>
    <source>
        <strain evidence="1 2">NRRL 2496</strain>
    </source>
</reference>
<dbReference type="OrthoDB" id="2260662at2759"/>
<evidence type="ECO:0000313" key="1">
    <source>
        <dbReference type="EMBL" id="ORZ02149.1"/>
    </source>
</evidence>
<organism evidence="1 2">
    <name type="scientific">Syncephalastrum racemosum</name>
    <name type="common">Filamentous fungus</name>
    <dbReference type="NCBI Taxonomy" id="13706"/>
    <lineage>
        <taxon>Eukaryota</taxon>
        <taxon>Fungi</taxon>
        <taxon>Fungi incertae sedis</taxon>
        <taxon>Mucoromycota</taxon>
        <taxon>Mucoromycotina</taxon>
        <taxon>Mucoromycetes</taxon>
        <taxon>Mucorales</taxon>
        <taxon>Syncephalastraceae</taxon>
        <taxon>Syncephalastrum</taxon>
    </lineage>
</organism>
<evidence type="ECO:0000313" key="2">
    <source>
        <dbReference type="Proteomes" id="UP000242180"/>
    </source>
</evidence>
<accession>A0A1X2HRF2</accession>